<reference evidence="1" key="1">
    <citation type="submission" date="2023-04" db="EMBL/GenBank/DDBJ databases">
        <title>A chromosome-level genome assembly of the parasitoid wasp Eretmocerus hayati.</title>
        <authorList>
            <person name="Zhong Y."/>
            <person name="Liu S."/>
            <person name="Liu Y."/>
        </authorList>
    </citation>
    <scope>NUCLEOTIDE SEQUENCE</scope>
    <source>
        <strain evidence="1">ZJU_SS_LIU_2023</strain>
    </source>
</reference>
<accession>A0ACC2PRU3</accession>
<evidence type="ECO:0000313" key="2">
    <source>
        <dbReference type="Proteomes" id="UP001239111"/>
    </source>
</evidence>
<gene>
    <name evidence="1" type="ORF">QAD02_022129</name>
</gene>
<evidence type="ECO:0000313" key="1">
    <source>
        <dbReference type="EMBL" id="KAJ8686335.1"/>
    </source>
</evidence>
<sequence>MSQRFTPDDVSSHNSADDLWMVLHGKVYDVTKFLKEHPGGEEVLINLAGQDGTQCFDDIGHSQEAKQLKDTFEIGVLEGSLKSNNAGGSSGEGATIDDDDWEYEPPKRESSPYLPLFIALGVLVYATLFYYIYY</sequence>
<keyword evidence="2" id="KW-1185">Reference proteome</keyword>
<name>A0ACC2PRU3_9HYME</name>
<dbReference type="Proteomes" id="UP001239111">
    <property type="component" value="Chromosome 1"/>
</dbReference>
<protein>
    <submittedName>
        <fullName evidence="1">Uncharacterized protein</fullName>
    </submittedName>
</protein>
<proteinExistence type="predicted"/>
<comment type="caution">
    <text evidence="1">The sequence shown here is derived from an EMBL/GenBank/DDBJ whole genome shotgun (WGS) entry which is preliminary data.</text>
</comment>
<organism evidence="1 2">
    <name type="scientific">Eretmocerus hayati</name>
    <dbReference type="NCBI Taxonomy" id="131215"/>
    <lineage>
        <taxon>Eukaryota</taxon>
        <taxon>Metazoa</taxon>
        <taxon>Ecdysozoa</taxon>
        <taxon>Arthropoda</taxon>
        <taxon>Hexapoda</taxon>
        <taxon>Insecta</taxon>
        <taxon>Pterygota</taxon>
        <taxon>Neoptera</taxon>
        <taxon>Endopterygota</taxon>
        <taxon>Hymenoptera</taxon>
        <taxon>Apocrita</taxon>
        <taxon>Proctotrupomorpha</taxon>
        <taxon>Chalcidoidea</taxon>
        <taxon>Aphelinidae</taxon>
        <taxon>Aphelininae</taxon>
        <taxon>Eretmocerus</taxon>
    </lineage>
</organism>
<dbReference type="EMBL" id="CM056741">
    <property type="protein sequence ID" value="KAJ8686335.1"/>
    <property type="molecule type" value="Genomic_DNA"/>
</dbReference>